<dbReference type="PANTHER" id="PTHR42791:SF1">
    <property type="entry name" value="N-ACETYLTRANSFERASE DOMAIN-CONTAINING PROTEIN"/>
    <property type="match status" value="1"/>
</dbReference>
<evidence type="ECO:0000259" key="1">
    <source>
        <dbReference type="PROSITE" id="PS51186"/>
    </source>
</evidence>
<dbReference type="InterPro" id="IPR000182">
    <property type="entry name" value="GNAT_dom"/>
</dbReference>
<dbReference type="CDD" id="cd04301">
    <property type="entry name" value="NAT_SF"/>
    <property type="match status" value="1"/>
</dbReference>
<dbReference type="EMBL" id="CAEMXZ010000006">
    <property type="protein sequence ID" value="CAB4322521.1"/>
    <property type="molecule type" value="Genomic_DNA"/>
</dbReference>
<organism evidence="3">
    <name type="scientific">freshwater metagenome</name>
    <dbReference type="NCBI Taxonomy" id="449393"/>
    <lineage>
        <taxon>unclassified sequences</taxon>
        <taxon>metagenomes</taxon>
        <taxon>ecological metagenomes</taxon>
    </lineage>
</organism>
<accession>A0A6J7JS19</accession>
<gene>
    <name evidence="2" type="ORF">UFOPK1392_00256</name>
    <name evidence="3" type="ORF">UFOPK3733_01520</name>
</gene>
<evidence type="ECO:0000313" key="3">
    <source>
        <dbReference type="EMBL" id="CAB4944912.1"/>
    </source>
</evidence>
<feature type="domain" description="N-acetyltransferase" evidence="1">
    <location>
        <begin position="4"/>
        <end position="205"/>
    </location>
</feature>
<dbReference type="InterPro" id="IPR016181">
    <property type="entry name" value="Acyl_CoA_acyltransferase"/>
</dbReference>
<sequence>MTEFEIGRLEAGSLPMAIATTSRAFWPDPLFGHFARDVVQEHRMLPTFLGALLRDAADHGEIWVATRDGVVVGSASWLQPGTMPRTRSRESRITRACASALLTGRNRRSGLALLSAVERQHPTEAHWYLPLLGIDPKWQGRGIGTALLNPKLRECDADGLPAYLETQKPENVPYYERFGFRVTDVIELPATPPIWLMWRDPKPLE</sequence>
<dbReference type="PROSITE" id="PS51186">
    <property type="entry name" value="GNAT"/>
    <property type="match status" value="1"/>
</dbReference>
<protein>
    <submittedName>
        <fullName evidence="3">Unannotated protein</fullName>
    </submittedName>
</protein>
<dbReference type="Pfam" id="PF00583">
    <property type="entry name" value="Acetyltransf_1"/>
    <property type="match status" value="1"/>
</dbReference>
<dbReference type="SUPFAM" id="SSF55729">
    <property type="entry name" value="Acyl-CoA N-acyltransferases (Nat)"/>
    <property type="match status" value="1"/>
</dbReference>
<name>A0A6J7JS19_9ZZZZ</name>
<dbReference type="InterPro" id="IPR052523">
    <property type="entry name" value="Trichothecene_AcTrans"/>
</dbReference>
<reference evidence="3" key="1">
    <citation type="submission" date="2020-05" db="EMBL/GenBank/DDBJ databases">
        <authorList>
            <person name="Chiriac C."/>
            <person name="Salcher M."/>
            <person name="Ghai R."/>
            <person name="Kavagutti S V."/>
        </authorList>
    </citation>
    <scope>NUCLEOTIDE SEQUENCE</scope>
</reference>
<proteinExistence type="predicted"/>
<dbReference type="GO" id="GO:0016747">
    <property type="term" value="F:acyltransferase activity, transferring groups other than amino-acyl groups"/>
    <property type="evidence" value="ECO:0007669"/>
    <property type="project" value="InterPro"/>
</dbReference>
<dbReference type="AlphaFoldDB" id="A0A6J7JS19"/>
<dbReference type="EMBL" id="CAFBNC010000085">
    <property type="protein sequence ID" value="CAB4944912.1"/>
    <property type="molecule type" value="Genomic_DNA"/>
</dbReference>
<dbReference type="PANTHER" id="PTHR42791">
    <property type="entry name" value="GNAT FAMILY ACETYLTRANSFERASE"/>
    <property type="match status" value="1"/>
</dbReference>
<evidence type="ECO:0000313" key="2">
    <source>
        <dbReference type="EMBL" id="CAB4322521.1"/>
    </source>
</evidence>
<dbReference type="Gene3D" id="3.40.630.30">
    <property type="match status" value="1"/>
</dbReference>